<evidence type="ECO:0000259" key="7">
    <source>
        <dbReference type="Pfam" id="PF04138"/>
    </source>
</evidence>
<evidence type="ECO:0000256" key="2">
    <source>
        <dbReference type="ARBA" id="ARBA00009399"/>
    </source>
</evidence>
<evidence type="ECO:0000256" key="1">
    <source>
        <dbReference type="ARBA" id="ARBA00004141"/>
    </source>
</evidence>
<feature type="domain" description="GtrA/DPMS transmembrane" evidence="7">
    <location>
        <begin position="10"/>
        <end position="138"/>
    </location>
</feature>
<reference evidence="8 9" key="1">
    <citation type="submission" date="2020-08" db="EMBL/GenBank/DDBJ databases">
        <title>Genomic Encyclopedia of Type Strains, Phase III (KMG-III): the genomes of soil and plant-associated and newly described type strains.</title>
        <authorList>
            <person name="Whitman W."/>
        </authorList>
    </citation>
    <scope>NUCLEOTIDE SEQUENCE [LARGE SCALE GENOMIC DNA]</scope>
    <source>
        <strain evidence="8 9">CECT 5862</strain>
    </source>
</reference>
<dbReference type="RefSeq" id="WP_183597124.1">
    <property type="nucleotide sequence ID" value="NZ_JACHXK010000001.1"/>
</dbReference>
<comment type="subcellular location">
    <subcellularLocation>
        <location evidence="1">Membrane</location>
        <topology evidence="1">Multi-pass membrane protein</topology>
    </subcellularLocation>
</comment>
<feature type="transmembrane region" description="Helical" evidence="6">
    <location>
        <begin position="7"/>
        <end position="28"/>
    </location>
</feature>
<sequence length="151" mass="16922">MKLLQHSFVRFVLVGIMNTLIGLTLIYICLNWLGFGYWASTFIGNTLGAVNSFFMNRSFTFRSGSGIASTAWRFALLTLGCWLLAYGLADKGAEVLARQLLPGLQMEMTERTIHNIAALAGSGLYTILGYIGSRWLVFRKAKEKIEWESVR</sequence>
<protein>
    <submittedName>
        <fullName evidence="8">Putative flippase GtrA</fullName>
    </submittedName>
</protein>
<dbReference type="PANTHER" id="PTHR38459">
    <property type="entry name" value="PROPHAGE BACTOPRENOL-LINKED GLUCOSE TRANSLOCASE HOMOLOG"/>
    <property type="match status" value="1"/>
</dbReference>
<evidence type="ECO:0000256" key="4">
    <source>
        <dbReference type="ARBA" id="ARBA00022989"/>
    </source>
</evidence>
<accession>A0A7W5ATZ6</accession>
<dbReference type="Proteomes" id="UP000570361">
    <property type="component" value="Unassembled WGS sequence"/>
</dbReference>
<evidence type="ECO:0000256" key="3">
    <source>
        <dbReference type="ARBA" id="ARBA00022692"/>
    </source>
</evidence>
<dbReference type="Pfam" id="PF04138">
    <property type="entry name" value="GtrA_DPMS_TM"/>
    <property type="match status" value="1"/>
</dbReference>
<evidence type="ECO:0000256" key="6">
    <source>
        <dbReference type="SAM" id="Phobius"/>
    </source>
</evidence>
<name>A0A7W5ATZ6_9BACL</name>
<feature type="transmembrane region" description="Helical" evidence="6">
    <location>
        <begin position="116"/>
        <end position="137"/>
    </location>
</feature>
<dbReference type="AlphaFoldDB" id="A0A7W5ATZ6"/>
<dbReference type="InterPro" id="IPR007267">
    <property type="entry name" value="GtrA_DPMS_TM"/>
</dbReference>
<proteinExistence type="inferred from homology"/>
<comment type="similarity">
    <text evidence="2">Belongs to the GtrA family.</text>
</comment>
<evidence type="ECO:0000256" key="5">
    <source>
        <dbReference type="ARBA" id="ARBA00023136"/>
    </source>
</evidence>
<keyword evidence="4 6" id="KW-1133">Transmembrane helix</keyword>
<evidence type="ECO:0000313" key="8">
    <source>
        <dbReference type="EMBL" id="MBB3108755.1"/>
    </source>
</evidence>
<feature type="transmembrane region" description="Helical" evidence="6">
    <location>
        <begin position="66"/>
        <end position="89"/>
    </location>
</feature>
<comment type="caution">
    <text evidence="8">The sequence shown here is derived from an EMBL/GenBank/DDBJ whole genome shotgun (WGS) entry which is preliminary data.</text>
</comment>
<dbReference type="EMBL" id="JACHXK010000001">
    <property type="protein sequence ID" value="MBB3108755.1"/>
    <property type="molecule type" value="Genomic_DNA"/>
</dbReference>
<gene>
    <name evidence="8" type="ORF">FHS18_000783</name>
</gene>
<organism evidence="8 9">
    <name type="scientific">Paenibacillus phyllosphaerae</name>
    <dbReference type="NCBI Taxonomy" id="274593"/>
    <lineage>
        <taxon>Bacteria</taxon>
        <taxon>Bacillati</taxon>
        <taxon>Bacillota</taxon>
        <taxon>Bacilli</taxon>
        <taxon>Bacillales</taxon>
        <taxon>Paenibacillaceae</taxon>
        <taxon>Paenibacillus</taxon>
    </lineage>
</organism>
<dbReference type="InterPro" id="IPR051401">
    <property type="entry name" value="GtrA_CellWall_Glycosyl"/>
</dbReference>
<dbReference type="PANTHER" id="PTHR38459:SF1">
    <property type="entry name" value="PROPHAGE BACTOPRENOL-LINKED GLUCOSE TRANSLOCASE HOMOLOG"/>
    <property type="match status" value="1"/>
</dbReference>
<feature type="transmembrane region" description="Helical" evidence="6">
    <location>
        <begin position="34"/>
        <end position="54"/>
    </location>
</feature>
<keyword evidence="5 6" id="KW-0472">Membrane</keyword>
<keyword evidence="9" id="KW-1185">Reference proteome</keyword>
<dbReference type="GO" id="GO:0005886">
    <property type="term" value="C:plasma membrane"/>
    <property type="evidence" value="ECO:0007669"/>
    <property type="project" value="TreeGrafter"/>
</dbReference>
<dbReference type="GO" id="GO:0000271">
    <property type="term" value="P:polysaccharide biosynthetic process"/>
    <property type="evidence" value="ECO:0007669"/>
    <property type="project" value="InterPro"/>
</dbReference>
<evidence type="ECO:0000313" key="9">
    <source>
        <dbReference type="Proteomes" id="UP000570361"/>
    </source>
</evidence>
<keyword evidence="3 6" id="KW-0812">Transmembrane</keyword>